<comment type="caution">
    <text evidence="1">The sequence shown here is derived from an EMBL/GenBank/DDBJ whole genome shotgun (WGS) entry which is preliminary data.</text>
</comment>
<evidence type="ECO:0000313" key="2">
    <source>
        <dbReference type="Proteomes" id="UP000075613"/>
    </source>
</evidence>
<sequence>MTSTQTSLELSMTTPNQVQVTLSFQLEDYAAFKMAARASGLDERSFGVLAVHREAHRVLGEARLNCGTAFHNHPVF</sequence>
<reference evidence="1 2" key="1">
    <citation type="journal article" date="2015" name="Int. J. Syst. Evol. Microbiol.">
        <title>Burkholderia monticola sp. nov., isolated from mountain soil.</title>
        <authorList>
            <person name="Baek I."/>
            <person name="Seo B."/>
            <person name="Lee I."/>
            <person name="Yi H."/>
            <person name="Chun J."/>
        </authorList>
    </citation>
    <scope>NUCLEOTIDE SEQUENCE [LARGE SCALE GENOMIC DNA]</scope>
    <source>
        <strain evidence="1 2">JC2948</strain>
    </source>
</reference>
<evidence type="ECO:0000313" key="1">
    <source>
        <dbReference type="EMBL" id="KXU85514.1"/>
    </source>
</evidence>
<protein>
    <submittedName>
        <fullName evidence="1">Uncharacterized protein</fullName>
    </submittedName>
</protein>
<keyword evidence="2" id="KW-1185">Reference proteome</keyword>
<dbReference type="AlphaFoldDB" id="A0A149PKF9"/>
<proteinExistence type="predicted"/>
<name>A0A149PKF9_9BURK</name>
<dbReference type="EMBL" id="LRBG01000031">
    <property type="protein sequence ID" value="KXU85514.1"/>
    <property type="molecule type" value="Genomic_DNA"/>
</dbReference>
<organism evidence="1 2">
    <name type="scientific">Paraburkholderia monticola</name>
    <dbReference type="NCBI Taxonomy" id="1399968"/>
    <lineage>
        <taxon>Bacteria</taxon>
        <taxon>Pseudomonadati</taxon>
        <taxon>Pseudomonadota</taxon>
        <taxon>Betaproteobacteria</taxon>
        <taxon>Burkholderiales</taxon>
        <taxon>Burkholderiaceae</taxon>
        <taxon>Paraburkholderia</taxon>
    </lineage>
</organism>
<accession>A0A149PKF9</accession>
<dbReference type="Proteomes" id="UP000075613">
    <property type="component" value="Unassembled WGS sequence"/>
</dbReference>
<gene>
    <name evidence="1" type="ORF">CI15_20345</name>
</gene>